<protein>
    <submittedName>
        <fullName evidence="2">Uncharacterized protein</fullName>
    </submittedName>
</protein>
<sequence length="48" mass="4706">MPNAPATILDATVDLAVDLIRAEFGPGMCDAGPPSEARHASAGDAAAA</sequence>
<evidence type="ECO:0000256" key="1">
    <source>
        <dbReference type="SAM" id="MobiDB-lite"/>
    </source>
</evidence>
<accession>A0A1Y1BCE7</accession>
<dbReference type="RefSeq" id="WP_157776325.1">
    <property type="nucleotide sequence ID" value="NZ_AP018111.1"/>
</dbReference>
<gene>
    <name evidence="2" type="ORF">BSFP_004540</name>
</gene>
<feature type="region of interest" description="Disordered" evidence="1">
    <location>
        <begin position="28"/>
        <end position="48"/>
    </location>
</feature>
<evidence type="ECO:0000313" key="3">
    <source>
        <dbReference type="Proteomes" id="UP000218432"/>
    </source>
</evidence>
<name>A0A1Y1BCE7_9BURK</name>
<proteinExistence type="predicted"/>
<organism evidence="2 3">
    <name type="scientific">Burkholderia stabilis</name>
    <dbReference type="NCBI Taxonomy" id="95485"/>
    <lineage>
        <taxon>Bacteria</taxon>
        <taxon>Pseudomonadati</taxon>
        <taxon>Pseudomonadota</taxon>
        <taxon>Betaproteobacteria</taxon>
        <taxon>Burkholderiales</taxon>
        <taxon>Burkholderiaceae</taxon>
        <taxon>Burkholderia</taxon>
        <taxon>Burkholderia cepacia complex</taxon>
    </lineage>
</organism>
<dbReference type="AlphaFoldDB" id="A0A1Y1BCE7"/>
<dbReference type="Proteomes" id="UP000218432">
    <property type="component" value="Chromosome 1"/>
</dbReference>
<evidence type="ECO:0000313" key="2">
    <source>
        <dbReference type="EMBL" id="BAX57661.1"/>
    </source>
</evidence>
<dbReference type="EMBL" id="AP018111">
    <property type="protein sequence ID" value="BAX57661.1"/>
    <property type="molecule type" value="Genomic_DNA"/>
</dbReference>
<reference evidence="2 3" key="1">
    <citation type="journal article" date="2017" name="Genome Announc.">
        <title>Complete Genome Sequence of Burkholderia stabilis FERMP-21014.</title>
        <authorList>
            <person name="Konishi K."/>
            <person name="Kumagai T."/>
            <person name="Sakasegawa S."/>
            <person name="Tamura T."/>
        </authorList>
    </citation>
    <scope>NUCLEOTIDE SEQUENCE [LARGE SCALE GENOMIC DNA]</scope>
    <source>
        <strain evidence="2 3">FERMP-21014</strain>
    </source>
</reference>